<feature type="transmembrane region" description="Helical" evidence="6">
    <location>
        <begin position="157"/>
        <end position="185"/>
    </location>
</feature>
<evidence type="ECO:0000256" key="3">
    <source>
        <dbReference type="ARBA" id="ARBA00022692"/>
    </source>
</evidence>
<evidence type="ECO:0000313" key="8">
    <source>
        <dbReference type="Proteomes" id="UP000705867"/>
    </source>
</evidence>
<proteinExistence type="predicted"/>
<dbReference type="Proteomes" id="UP000705867">
    <property type="component" value="Unassembled WGS sequence"/>
</dbReference>
<dbReference type="AlphaFoldDB" id="A0A953JE19"/>
<evidence type="ECO:0000313" key="7">
    <source>
        <dbReference type="EMBL" id="MBZ0157430.1"/>
    </source>
</evidence>
<evidence type="ECO:0000256" key="5">
    <source>
        <dbReference type="ARBA" id="ARBA00023136"/>
    </source>
</evidence>
<feature type="transmembrane region" description="Helical" evidence="6">
    <location>
        <begin position="231"/>
        <end position="255"/>
    </location>
</feature>
<comment type="caution">
    <text evidence="7">The sequence shown here is derived from an EMBL/GenBank/DDBJ whole genome shotgun (WGS) entry which is preliminary data.</text>
</comment>
<keyword evidence="2" id="KW-1003">Cell membrane</keyword>
<dbReference type="InterPro" id="IPR017039">
    <property type="entry name" value="Virul_fac_BrkB"/>
</dbReference>
<feature type="transmembrane region" description="Helical" evidence="6">
    <location>
        <begin position="12"/>
        <end position="42"/>
    </location>
</feature>
<comment type="subcellular location">
    <subcellularLocation>
        <location evidence="1">Cell membrane</location>
        <topology evidence="1">Multi-pass membrane protein</topology>
    </subcellularLocation>
</comment>
<name>A0A953JE19_9BACT</name>
<keyword evidence="5 6" id="KW-0472">Membrane</keyword>
<protein>
    <submittedName>
        <fullName evidence="7">YihY/virulence factor BrkB family protein</fullName>
    </submittedName>
</protein>
<evidence type="ECO:0000256" key="2">
    <source>
        <dbReference type="ARBA" id="ARBA00022475"/>
    </source>
</evidence>
<evidence type="ECO:0000256" key="4">
    <source>
        <dbReference type="ARBA" id="ARBA00022989"/>
    </source>
</evidence>
<sequence length="272" mass="30553">MKSFTDFFRDDGLLLAGSLSYFSMMALVPFCLLLITLFGYFLGENYMFLQFFSSKLVSFFPQAAQEIAGELRKLISYKGLGHYTFLLYGIMSYQLFASFEAAINVIFKIKNRRPLLLSLVLSLLIITLILFFVLLSFGATSAVSLLKALRAYFPGLYIGAITRFLVGVVVPLVLVFLVLTMLYIVLPRRKVRVSHALAGALFTAVLLEMAKHLFTLYVGKVAHLGTIYGPLSAFIIFLLWVYYSSCIFLIGAELVHNLGDPGRRQGDRKARE</sequence>
<organism evidence="7 8">
    <name type="scientific">Candidatus Nitrobium versatile</name>
    <dbReference type="NCBI Taxonomy" id="2884831"/>
    <lineage>
        <taxon>Bacteria</taxon>
        <taxon>Pseudomonadati</taxon>
        <taxon>Nitrospirota</taxon>
        <taxon>Nitrospiria</taxon>
        <taxon>Nitrospirales</taxon>
        <taxon>Nitrospiraceae</taxon>
        <taxon>Candidatus Nitrobium</taxon>
    </lineage>
</organism>
<accession>A0A953JE19</accession>
<dbReference type="PANTHER" id="PTHR30213">
    <property type="entry name" value="INNER MEMBRANE PROTEIN YHJD"/>
    <property type="match status" value="1"/>
</dbReference>
<feature type="transmembrane region" description="Helical" evidence="6">
    <location>
        <begin position="114"/>
        <end position="137"/>
    </location>
</feature>
<evidence type="ECO:0000256" key="1">
    <source>
        <dbReference type="ARBA" id="ARBA00004651"/>
    </source>
</evidence>
<reference evidence="7" key="2">
    <citation type="submission" date="2021-08" db="EMBL/GenBank/DDBJ databases">
        <authorList>
            <person name="Dalcin Martins P."/>
        </authorList>
    </citation>
    <scope>NUCLEOTIDE SEQUENCE</scope>
    <source>
        <strain evidence="7">MAG_39</strain>
    </source>
</reference>
<evidence type="ECO:0000256" key="6">
    <source>
        <dbReference type="SAM" id="Phobius"/>
    </source>
</evidence>
<feature type="transmembrane region" description="Helical" evidence="6">
    <location>
        <begin position="197"/>
        <end position="219"/>
    </location>
</feature>
<dbReference type="GO" id="GO:0005886">
    <property type="term" value="C:plasma membrane"/>
    <property type="evidence" value="ECO:0007669"/>
    <property type="project" value="UniProtKB-SubCell"/>
</dbReference>
<gene>
    <name evidence="7" type="ORF">K8I29_14625</name>
</gene>
<dbReference type="PANTHER" id="PTHR30213:SF0">
    <property type="entry name" value="UPF0761 MEMBRANE PROTEIN YIHY"/>
    <property type="match status" value="1"/>
</dbReference>
<dbReference type="Pfam" id="PF03631">
    <property type="entry name" value="Virul_fac_BrkB"/>
    <property type="match status" value="1"/>
</dbReference>
<dbReference type="NCBIfam" id="TIGR00765">
    <property type="entry name" value="yihY_not_rbn"/>
    <property type="match status" value="1"/>
</dbReference>
<dbReference type="PIRSF" id="PIRSF035875">
    <property type="entry name" value="RNase_BN"/>
    <property type="match status" value="1"/>
</dbReference>
<feature type="transmembrane region" description="Helical" evidence="6">
    <location>
        <begin position="85"/>
        <end position="107"/>
    </location>
</feature>
<keyword evidence="3 6" id="KW-0812">Transmembrane</keyword>
<reference evidence="7" key="1">
    <citation type="journal article" date="2021" name="bioRxiv">
        <title>Unraveling nitrogen, sulfur and carbon metabolic pathways and microbial community transcriptional responses to substrate deprivation and toxicity stresses in a bioreactor mimicking anoxic brackish coastal sediment conditions.</title>
        <authorList>
            <person name="Martins P.D."/>
            <person name="Echeveste M.J."/>
            <person name="Arshad A."/>
            <person name="Kurth J."/>
            <person name="Ouboter H."/>
            <person name="Jetten M.S.M."/>
            <person name="Welte C.U."/>
        </authorList>
    </citation>
    <scope>NUCLEOTIDE SEQUENCE</scope>
    <source>
        <strain evidence="7">MAG_39</strain>
    </source>
</reference>
<keyword evidence="4 6" id="KW-1133">Transmembrane helix</keyword>
<dbReference type="EMBL" id="JAIOIV010000114">
    <property type="protein sequence ID" value="MBZ0157430.1"/>
    <property type="molecule type" value="Genomic_DNA"/>
</dbReference>